<dbReference type="InParanoid" id="A0A2I1DHZ7"/>
<evidence type="ECO:0000313" key="4">
    <source>
        <dbReference type="EMBL" id="PKY09495.1"/>
    </source>
</evidence>
<organism evidence="4 5">
    <name type="scientific">Acidithiobacillus marinus</name>
    <dbReference type="NCBI Taxonomy" id="187490"/>
    <lineage>
        <taxon>Bacteria</taxon>
        <taxon>Pseudomonadati</taxon>
        <taxon>Pseudomonadota</taxon>
        <taxon>Acidithiobacillia</taxon>
        <taxon>Acidithiobacillales</taxon>
        <taxon>Acidithiobacillaceae</taxon>
        <taxon>Acidithiobacillus</taxon>
    </lineage>
</organism>
<dbReference type="SUPFAM" id="SSF101473">
    <property type="entry name" value="DhaL-like"/>
    <property type="match status" value="1"/>
</dbReference>
<dbReference type="RefSeq" id="WP_101538943.1">
    <property type="nucleotide sequence ID" value="NZ_MXAV01000056.1"/>
</dbReference>
<sequence>MAYAVASLMQWITCAEEQFQSHLAELNALDAAIGDGDHGSNLARGFAKVREKLQANPPETPASLFKLVGMTLISTVGGASGPLYGSFFLEAGKIAGEQKELDNATLARCLQAGLVGIQRLGKAEAGDKTMIDALEPAIRALTNEADMGVATQKAREGRDATIPLIARKGRASYLGERAIGHADPGATSACLLLNCLAGACPT</sequence>
<protein>
    <submittedName>
        <fullName evidence="4">Dihydroxyacetone kinase subunit L</fullName>
    </submittedName>
</protein>
<dbReference type="FunFam" id="1.25.40.340:FF:000002">
    <property type="entry name" value="Dihydroxyacetone kinase, L subunit"/>
    <property type="match status" value="1"/>
</dbReference>
<dbReference type="EMBL" id="MXAV01000056">
    <property type="protein sequence ID" value="PKY09495.1"/>
    <property type="molecule type" value="Genomic_DNA"/>
</dbReference>
<proteinExistence type="predicted"/>
<keyword evidence="2 4" id="KW-0418">Kinase</keyword>
<evidence type="ECO:0000256" key="2">
    <source>
        <dbReference type="ARBA" id="ARBA00022777"/>
    </source>
</evidence>
<dbReference type="PANTHER" id="PTHR28629:SF4">
    <property type="entry name" value="TRIOKINASE_FMN CYCLASE"/>
    <property type="match status" value="1"/>
</dbReference>
<dbReference type="Pfam" id="PF02734">
    <property type="entry name" value="Dak2"/>
    <property type="match status" value="1"/>
</dbReference>
<evidence type="ECO:0000259" key="3">
    <source>
        <dbReference type="PROSITE" id="PS51480"/>
    </source>
</evidence>
<dbReference type="InterPro" id="IPR050861">
    <property type="entry name" value="Dihydroxyacetone_Kinase"/>
</dbReference>
<dbReference type="Gene3D" id="1.25.40.340">
    <property type="match status" value="1"/>
</dbReference>
<comment type="caution">
    <text evidence="4">The sequence shown here is derived from an EMBL/GenBank/DDBJ whole genome shotgun (WGS) entry which is preliminary data.</text>
</comment>
<evidence type="ECO:0000313" key="5">
    <source>
        <dbReference type="Proteomes" id="UP000234329"/>
    </source>
</evidence>
<dbReference type="InterPro" id="IPR012737">
    <property type="entry name" value="DhaK_L_YcgS"/>
</dbReference>
<dbReference type="FunCoup" id="A0A2I1DHZ7">
    <property type="interactions" value="18"/>
</dbReference>
<dbReference type="InterPro" id="IPR036117">
    <property type="entry name" value="DhaL_dom_sf"/>
</dbReference>
<dbReference type="OrthoDB" id="9800291at2"/>
<dbReference type="GO" id="GO:0005829">
    <property type="term" value="C:cytosol"/>
    <property type="evidence" value="ECO:0007669"/>
    <property type="project" value="TreeGrafter"/>
</dbReference>
<dbReference type="Proteomes" id="UP000234329">
    <property type="component" value="Unassembled WGS sequence"/>
</dbReference>
<feature type="domain" description="DhaL" evidence="3">
    <location>
        <begin position="6"/>
        <end position="198"/>
    </location>
</feature>
<reference evidence="4 5" key="1">
    <citation type="submission" date="2017-03" db="EMBL/GenBank/DDBJ databases">
        <title>Draft genime sequence of the acidophilic sulfur-oxidizing bacterium Acidithiobacillus sp. SH, isolated from seawater.</title>
        <authorList>
            <person name="Sharmin S."/>
            <person name="Tokuhisa M."/>
            <person name="Kanao T."/>
            <person name="Kamimura K."/>
        </authorList>
    </citation>
    <scope>NUCLEOTIDE SEQUENCE [LARGE SCALE GENOMIC DNA]</scope>
    <source>
        <strain evidence="4 5">SH</strain>
    </source>
</reference>
<evidence type="ECO:0000256" key="1">
    <source>
        <dbReference type="ARBA" id="ARBA00022679"/>
    </source>
</evidence>
<name>A0A2I1DHZ7_9PROT</name>
<dbReference type="SMART" id="SM01120">
    <property type="entry name" value="Dak2"/>
    <property type="match status" value="1"/>
</dbReference>
<dbReference type="PANTHER" id="PTHR28629">
    <property type="entry name" value="TRIOKINASE/FMN CYCLASE"/>
    <property type="match status" value="1"/>
</dbReference>
<gene>
    <name evidence="4" type="ORF">B1757_14135</name>
</gene>
<keyword evidence="1" id="KW-0808">Transferase</keyword>
<dbReference type="GO" id="GO:0004371">
    <property type="term" value="F:glycerone kinase activity"/>
    <property type="evidence" value="ECO:0007669"/>
    <property type="project" value="InterPro"/>
</dbReference>
<dbReference type="PROSITE" id="PS51480">
    <property type="entry name" value="DHAL"/>
    <property type="match status" value="1"/>
</dbReference>
<dbReference type="NCBIfam" id="TIGR02365">
    <property type="entry name" value="dha_L_ycgS"/>
    <property type="match status" value="1"/>
</dbReference>
<keyword evidence="5" id="KW-1185">Reference proteome</keyword>
<dbReference type="InterPro" id="IPR004007">
    <property type="entry name" value="DhaL_dom"/>
</dbReference>
<dbReference type="GO" id="GO:0019563">
    <property type="term" value="P:glycerol catabolic process"/>
    <property type="evidence" value="ECO:0007669"/>
    <property type="project" value="TreeGrafter"/>
</dbReference>
<accession>A0A2I1DHZ7</accession>
<dbReference type="AlphaFoldDB" id="A0A2I1DHZ7"/>